<feature type="domain" description="DDE Tnp4" evidence="3">
    <location>
        <begin position="114"/>
        <end position="193"/>
    </location>
</feature>
<comment type="cofactor">
    <cofactor evidence="1">
        <name>a divalent metal cation</name>
        <dbReference type="ChEBI" id="CHEBI:60240"/>
    </cofactor>
</comment>
<evidence type="ECO:0000256" key="1">
    <source>
        <dbReference type="ARBA" id="ARBA00001968"/>
    </source>
</evidence>
<evidence type="ECO:0000259" key="3">
    <source>
        <dbReference type="Pfam" id="PF13359"/>
    </source>
</evidence>
<reference evidence="4" key="1">
    <citation type="submission" date="2021-01" db="EMBL/GenBank/DDBJ databases">
        <title>Phytophthora aleatoria, a newly-described species from Pinus radiata is distinct from Phytophthora cactorum isolates based on comparative genomics.</title>
        <authorList>
            <person name="Mcdougal R."/>
            <person name="Panda P."/>
            <person name="Williams N."/>
            <person name="Studholme D.J."/>
        </authorList>
    </citation>
    <scope>NUCLEOTIDE SEQUENCE</scope>
    <source>
        <strain evidence="4">NZFS 4037</strain>
    </source>
</reference>
<keyword evidence="2" id="KW-0479">Metal-binding</keyword>
<dbReference type="EMBL" id="JAENGY010001730">
    <property type="protein sequence ID" value="KAG6947281.1"/>
    <property type="molecule type" value="Genomic_DNA"/>
</dbReference>
<dbReference type="Pfam" id="PF13359">
    <property type="entry name" value="DDE_Tnp_4"/>
    <property type="match status" value="1"/>
</dbReference>
<evidence type="ECO:0000313" key="5">
    <source>
        <dbReference type="Proteomes" id="UP000709295"/>
    </source>
</evidence>
<comment type="caution">
    <text evidence="4">The sequence shown here is derived from an EMBL/GenBank/DDBJ whole genome shotgun (WGS) entry which is preliminary data.</text>
</comment>
<dbReference type="AlphaFoldDB" id="A0A8J5LZE7"/>
<keyword evidence="5" id="KW-1185">Reference proteome</keyword>
<proteinExistence type="predicted"/>
<name>A0A8J5LZE7_9STRA</name>
<gene>
    <name evidence="4" type="ORF">JG688_00015618</name>
</gene>
<protein>
    <recommendedName>
        <fullName evidence="3">DDE Tnp4 domain-containing protein</fullName>
    </recommendedName>
</protein>
<dbReference type="Proteomes" id="UP000709295">
    <property type="component" value="Unassembled WGS sequence"/>
</dbReference>
<evidence type="ECO:0000256" key="2">
    <source>
        <dbReference type="ARBA" id="ARBA00022723"/>
    </source>
</evidence>
<sequence>MTASADSCSGIEALCVLLSRLAFPKRYYDMMTTFGHERAWLCRVFLHMIDHVHDTLENKCYMAENIVAARMNEYCNAIKKKGAPTGGIFGVPDGPKLSVCRPSSLSEGTGGENLQKHLYSGHKRCHCLNYKAVTAPDGMCIHFWGPMEGRLHDSTMLRESALLEYFNEHQDTFEITFLYGDPGYGVRKYLVSGLQQRKTIPILTTLEHLHR</sequence>
<dbReference type="GO" id="GO:0046872">
    <property type="term" value="F:metal ion binding"/>
    <property type="evidence" value="ECO:0007669"/>
    <property type="project" value="UniProtKB-KW"/>
</dbReference>
<evidence type="ECO:0000313" key="4">
    <source>
        <dbReference type="EMBL" id="KAG6947281.1"/>
    </source>
</evidence>
<dbReference type="InterPro" id="IPR027806">
    <property type="entry name" value="HARBI1_dom"/>
</dbReference>
<accession>A0A8J5LZE7</accession>
<organism evidence="4 5">
    <name type="scientific">Phytophthora aleatoria</name>
    <dbReference type="NCBI Taxonomy" id="2496075"/>
    <lineage>
        <taxon>Eukaryota</taxon>
        <taxon>Sar</taxon>
        <taxon>Stramenopiles</taxon>
        <taxon>Oomycota</taxon>
        <taxon>Peronosporomycetes</taxon>
        <taxon>Peronosporales</taxon>
        <taxon>Peronosporaceae</taxon>
        <taxon>Phytophthora</taxon>
    </lineage>
</organism>